<accession>A0A4R8FLE9</accession>
<dbReference type="InterPro" id="IPR011006">
    <property type="entry name" value="CheY-like_superfamily"/>
</dbReference>
<dbReference type="EC" id="2.7.13.3" evidence="2"/>
<protein>
    <recommendedName>
        <fullName evidence="2">histidine kinase</fullName>
        <ecNumber evidence="2">2.7.13.3</ecNumber>
    </recommendedName>
</protein>
<dbReference type="InterPro" id="IPR003594">
    <property type="entry name" value="HATPase_dom"/>
</dbReference>
<reference evidence="9 10" key="1">
    <citation type="submission" date="2019-03" db="EMBL/GenBank/DDBJ databases">
        <title>Genomic Encyclopedia of Type Strains, Phase IV (KMG-IV): sequencing the most valuable type-strain genomes for metagenomic binning, comparative biology and taxonomic classification.</title>
        <authorList>
            <person name="Goeker M."/>
        </authorList>
    </citation>
    <scope>NUCLEOTIDE SEQUENCE [LARGE SCALE GENOMIC DNA]</scope>
    <source>
        <strain evidence="9 10">JA181</strain>
    </source>
</reference>
<evidence type="ECO:0000256" key="3">
    <source>
        <dbReference type="ARBA" id="ARBA00022679"/>
    </source>
</evidence>
<dbReference type="SMART" id="SM00387">
    <property type="entry name" value="HATPase_c"/>
    <property type="match status" value="1"/>
</dbReference>
<dbReference type="PANTHER" id="PTHR43047">
    <property type="entry name" value="TWO-COMPONENT HISTIDINE PROTEIN KINASE"/>
    <property type="match status" value="1"/>
</dbReference>
<dbReference type="SUPFAM" id="SSF55874">
    <property type="entry name" value="ATPase domain of HSP90 chaperone/DNA topoisomerase II/histidine kinase"/>
    <property type="match status" value="1"/>
</dbReference>
<dbReference type="GO" id="GO:0009927">
    <property type="term" value="F:histidine phosphotransfer kinase activity"/>
    <property type="evidence" value="ECO:0007669"/>
    <property type="project" value="TreeGrafter"/>
</dbReference>
<evidence type="ECO:0000256" key="2">
    <source>
        <dbReference type="ARBA" id="ARBA00012438"/>
    </source>
</evidence>
<evidence type="ECO:0000313" key="9">
    <source>
        <dbReference type="EMBL" id="TDX27064.1"/>
    </source>
</evidence>
<feature type="modified residue" description="4-aspartylphosphate" evidence="5">
    <location>
        <position position="327"/>
    </location>
</feature>
<keyword evidence="3" id="KW-0808">Transferase</keyword>
<feature type="domain" description="Histidine kinase" evidence="7">
    <location>
        <begin position="43"/>
        <end position="257"/>
    </location>
</feature>
<keyword evidence="4 9" id="KW-0418">Kinase</keyword>
<feature type="domain" description="Response regulatory" evidence="8">
    <location>
        <begin position="278"/>
        <end position="395"/>
    </location>
</feature>
<keyword evidence="5" id="KW-0597">Phosphoprotein</keyword>
<dbReference type="RefSeq" id="WP_134078382.1">
    <property type="nucleotide sequence ID" value="NZ_SOEB01000015.1"/>
</dbReference>
<evidence type="ECO:0000256" key="4">
    <source>
        <dbReference type="ARBA" id="ARBA00022777"/>
    </source>
</evidence>
<dbReference type="Pfam" id="PF00072">
    <property type="entry name" value="Response_reg"/>
    <property type="match status" value="1"/>
</dbReference>
<dbReference type="InterPro" id="IPR004358">
    <property type="entry name" value="Sig_transdc_His_kin-like_C"/>
</dbReference>
<dbReference type="CDD" id="cd17546">
    <property type="entry name" value="REC_hyHK_CKI1_RcsC-like"/>
    <property type="match status" value="1"/>
</dbReference>
<dbReference type="InterPro" id="IPR036641">
    <property type="entry name" value="HPT_dom_sf"/>
</dbReference>
<evidence type="ECO:0000259" key="7">
    <source>
        <dbReference type="PROSITE" id="PS50109"/>
    </source>
</evidence>
<evidence type="ECO:0000256" key="1">
    <source>
        <dbReference type="ARBA" id="ARBA00000085"/>
    </source>
</evidence>
<proteinExistence type="predicted"/>
<dbReference type="Gene3D" id="3.30.565.10">
    <property type="entry name" value="Histidine kinase-like ATPase, C-terminal domain"/>
    <property type="match status" value="1"/>
</dbReference>
<evidence type="ECO:0000313" key="10">
    <source>
        <dbReference type="Proteomes" id="UP000295484"/>
    </source>
</evidence>
<dbReference type="AlphaFoldDB" id="A0A4R8FLE9"/>
<dbReference type="GO" id="GO:0005886">
    <property type="term" value="C:plasma membrane"/>
    <property type="evidence" value="ECO:0007669"/>
    <property type="project" value="TreeGrafter"/>
</dbReference>
<comment type="catalytic activity">
    <reaction evidence="1">
        <text>ATP + protein L-histidine = ADP + protein N-phospho-L-histidine.</text>
        <dbReference type="EC" id="2.7.13.3"/>
    </reaction>
</comment>
<feature type="region of interest" description="Disordered" evidence="6">
    <location>
        <begin position="1"/>
        <end position="30"/>
    </location>
</feature>
<dbReference type="Gene3D" id="1.20.120.160">
    <property type="entry name" value="HPT domain"/>
    <property type="match status" value="1"/>
</dbReference>
<organism evidence="9 10">
    <name type="scientific">Rhodovulum visakhapatnamense</name>
    <dbReference type="NCBI Taxonomy" id="364297"/>
    <lineage>
        <taxon>Bacteria</taxon>
        <taxon>Pseudomonadati</taxon>
        <taxon>Pseudomonadota</taxon>
        <taxon>Alphaproteobacteria</taxon>
        <taxon>Rhodobacterales</taxon>
        <taxon>Paracoccaceae</taxon>
        <taxon>Rhodovulum</taxon>
    </lineage>
</organism>
<dbReference type="SUPFAM" id="SSF52172">
    <property type="entry name" value="CheY-like"/>
    <property type="match status" value="1"/>
</dbReference>
<dbReference type="InterPro" id="IPR005467">
    <property type="entry name" value="His_kinase_dom"/>
</dbReference>
<dbReference type="PROSITE" id="PS50109">
    <property type="entry name" value="HIS_KIN"/>
    <property type="match status" value="1"/>
</dbReference>
<dbReference type="Pfam" id="PF02518">
    <property type="entry name" value="HATPase_c"/>
    <property type="match status" value="1"/>
</dbReference>
<dbReference type="Gene3D" id="3.40.50.2300">
    <property type="match status" value="1"/>
</dbReference>
<name>A0A4R8FLE9_9RHOB</name>
<dbReference type="InterPro" id="IPR036890">
    <property type="entry name" value="HATPase_C_sf"/>
</dbReference>
<dbReference type="PRINTS" id="PR00344">
    <property type="entry name" value="BCTRLSENSOR"/>
</dbReference>
<dbReference type="SMART" id="SM00448">
    <property type="entry name" value="REC"/>
    <property type="match status" value="1"/>
</dbReference>
<gene>
    <name evidence="9" type="ORF">EV657_11555</name>
</gene>
<comment type="caution">
    <text evidence="9">The sequence shown here is derived from an EMBL/GenBank/DDBJ whole genome shotgun (WGS) entry which is preliminary data.</text>
</comment>
<dbReference type="EMBL" id="SOEB01000015">
    <property type="protein sequence ID" value="TDX27064.1"/>
    <property type="molecule type" value="Genomic_DNA"/>
</dbReference>
<dbReference type="PANTHER" id="PTHR43047:SF72">
    <property type="entry name" value="OSMOSENSING HISTIDINE PROTEIN KINASE SLN1"/>
    <property type="match status" value="1"/>
</dbReference>
<evidence type="ECO:0000256" key="6">
    <source>
        <dbReference type="SAM" id="MobiDB-lite"/>
    </source>
</evidence>
<sequence length="530" mass="56342">MLPIPERTASGTVGGDEDFGPTGRGMLAEPSFAGRGAQKRAAMLGHDMRAAISDILGGLALAELGPLDADSRLQLKRVQSAAEQLARLTDETVALMSGDEVDRAEVPVHTQLHPFLDRIASRWRAHADEHGLTFALDADGDLPGIVGTDPAALERILANVIGNAMKYSQAGTVRLRVHMGPQESLCLRVRDAGPGFSEAALARLFEFAGRPVESSRPGTGLGLHIVRDLARRVRGQLQVVNLADGGAEVSVILPRGAWAPGVHAPGDLHDLPDLSRCDVLLAEDNPTNQLLMRQMLETLGARCTLVKDGQAAAELLAARRFDIALIDIEMPRLSGIDVIRRLRTSEGDGPGTAVLAVTAFVLSANRDQIYAAGADGILAKPILSLDSFGEAILRVLRKRPCGCMLVPSHDVAPFDALHLDRLLALAGPEDGRELLTRMRDDLETVRAGLTEALAQGDRAKLRSQTHVLISLAGAVGNGALQAMAENLNAAARLPDETEIARLCPGTITSIDDLCTALRAEFDSRYSKAGA</sequence>
<dbReference type="Proteomes" id="UP000295484">
    <property type="component" value="Unassembled WGS sequence"/>
</dbReference>
<dbReference type="SUPFAM" id="SSF47226">
    <property type="entry name" value="Histidine-containing phosphotransfer domain, HPT domain"/>
    <property type="match status" value="1"/>
</dbReference>
<evidence type="ECO:0000256" key="5">
    <source>
        <dbReference type="PROSITE-ProRule" id="PRU00169"/>
    </source>
</evidence>
<dbReference type="GO" id="GO:0000155">
    <property type="term" value="F:phosphorelay sensor kinase activity"/>
    <property type="evidence" value="ECO:0007669"/>
    <property type="project" value="TreeGrafter"/>
</dbReference>
<dbReference type="PROSITE" id="PS50110">
    <property type="entry name" value="RESPONSE_REGULATORY"/>
    <property type="match status" value="1"/>
</dbReference>
<dbReference type="InterPro" id="IPR001789">
    <property type="entry name" value="Sig_transdc_resp-reg_receiver"/>
</dbReference>
<evidence type="ECO:0000259" key="8">
    <source>
        <dbReference type="PROSITE" id="PS50110"/>
    </source>
</evidence>